<dbReference type="InterPro" id="IPR006823">
    <property type="entry name" value="Ceramidase_alk"/>
</dbReference>
<dbReference type="GO" id="GO:0042759">
    <property type="term" value="P:long-chain fatty acid biosynthetic process"/>
    <property type="evidence" value="ECO:0007669"/>
    <property type="project" value="TreeGrafter"/>
</dbReference>
<organism evidence="3 4">
    <name type="scientific">Gonium pectorale</name>
    <name type="common">Green alga</name>
    <dbReference type="NCBI Taxonomy" id="33097"/>
    <lineage>
        <taxon>Eukaryota</taxon>
        <taxon>Viridiplantae</taxon>
        <taxon>Chlorophyta</taxon>
        <taxon>core chlorophytes</taxon>
        <taxon>Chlorophyceae</taxon>
        <taxon>CS clade</taxon>
        <taxon>Chlamydomonadales</taxon>
        <taxon>Volvocaceae</taxon>
        <taxon>Gonium</taxon>
    </lineage>
</organism>
<dbReference type="AlphaFoldDB" id="A0A150GNA7"/>
<dbReference type="PANTHER" id="PTHR12670:SF1">
    <property type="entry name" value="NEUTRAL CERAMIDASE"/>
    <property type="match status" value="1"/>
</dbReference>
<dbReference type="GO" id="GO:0046514">
    <property type="term" value="P:ceramide catabolic process"/>
    <property type="evidence" value="ECO:0007669"/>
    <property type="project" value="InterPro"/>
</dbReference>
<feature type="domain" description="Neutral/alkaline non-lysosomal ceramidase C-terminal" evidence="2">
    <location>
        <begin position="71"/>
        <end position="145"/>
    </location>
</feature>
<evidence type="ECO:0000313" key="4">
    <source>
        <dbReference type="Proteomes" id="UP000075714"/>
    </source>
</evidence>
<name>A0A150GNA7_GONPE</name>
<dbReference type="InterPro" id="IPR038445">
    <property type="entry name" value="NCDase_C_sf"/>
</dbReference>
<evidence type="ECO:0000259" key="2">
    <source>
        <dbReference type="Pfam" id="PF17048"/>
    </source>
</evidence>
<comment type="similarity">
    <text evidence="1">Belongs to the neutral ceramidase family.</text>
</comment>
<dbReference type="Proteomes" id="UP000075714">
    <property type="component" value="Unassembled WGS sequence"/>
</dbReference>
<dbReference type="GO" id="GO:0016020">
    <property type="term" value="C:membrane"/>
    <property type="evidence" value="ECO:0007669"/>
    <property type="project" value="GOC"/>
</dbReference>
<dbReference type="EMBL" id="LSYV01000016">
    <property type="protein sequence ID" value="KXZ50830.1"/>
    <property type="molecule type" value="Genomic_DNA"/>
</dbReference>
<dbReference type="InterPro" id="IPR031331">
    <property type="entry name" value="NEUT/ALK_ceramidase_C"/>
</dbReference>
<dbReference type="Gene3D" id="2.60.40.2300">
    <property type="entry name" value="Neutral/alkaline non-lysosomal ceramidase, C-terminal domain"/>
    <property type="match status" value="1"/>
</dbReference>
<proteinExistence type="inferred from homology"/>
<dbReference type="STRING" id="33097.A0A150GNA7"/>
<comment type="caution">
    <text evidence="3">The sequence shown here is derived from an EMBL/GenBank/DDBJ whole genome shotgun (WGS) entry which is preliminary data.</text>
</comment>
<evidence type="ECO:0000313" key="3">
    <source>
        <dbReference type="EMBL" id="KXZ50830.1"/>
    </source>
</evidence>
<dbReference type="GO" id="GO:0005576">
    <property type="term" value="C:extracellular region"/>
    <property type="evidence" value="ECO:0007669"/>
    <property type="project" value="TreeGrafter"/>
</dbReference>
<sequence length="154" mass="16176">MRMRQADVGGLRIGGAAGAAHGGDAAGDGRANVEELGRLSRRDAAATATAAAMAAAAQREASGAAPSCESDGENTWQAVLTDRDWVTRFRWHRPFKLSPESYATLEWDIPAATPPGTYRFRYFGDAKSLAGGTRPFEGCSAPFLVAEAEDAEGA</sequence>
<dbReference type="OrthoDB" id="191371at2759"/>
<dbReference type="Pfam" id="PF17048">
    <property type="entry name" value="Ceramidse_alk_C"/>
    <property type="match status" value="1"/>
</dbReference>
<dbReference type="GO" id="GO:0046512">
    <property type="term" value="P:sphingosine biosynthetic process"/>
    <property type="evidence" value="ECO:0007669"/>
    <property type="project" value="TreeGrafter"/>
</dbReference>
<gene>
    <name evidence="3" type="ORF">GPECTOR_15g516</name>
</gene>
<protein>
    <recommendedName>
        <fullName evidence="2">Neutral/alkaline non-lysosomal ceramidase C-terminal domain-containing protein</fullName>
    </recommendedName>
</protein>
<dbReference type="GO" id="GO:0017040">
    <property type="term" value="F:N-acylsphingosine amidohydrolase activity"/>
    <property type="evidence" value="ECO:0007669"/>
    <property type="project" value="InterPro"/>
</dbReference>
<keyword evidence="4" id="KW-1185">Reference proteome</keyword>
<evidence type="ECO:0000256" key="1">
    <source>
        <dbReference type="ARBA" id="ARBA00009835"/>
    </source>
</evidence>
<accession>A0A150GNA7</accession>
<dbReference type="PANTHER" id="PTHR12670">
    <property type="entry name" value="CERAMIDASE"/>
    <property type="match status" value="1"/>
</dbReference>
<reference evidence="4" key="1">
    <citation type="journal article" date="2016" name="Nat. Commun.">
        <title>The Gonium pectorale genome demonstrates co-option of cell cycle regulation during the evolution of multicellularity.</title>
        <authorList>
            <person name="Hanschen E.R."/>
            <person name="Marriage T.N."/>
            <person name="Ferris P.J."/>
            <person name="Hamaji T."/>
            <person name="Toyoda A."/>
            <person name="Fujiyama A."/>
            <person name="Neme R."/>
            <person name="Noguchi H."/>
            <person name="Minakuchi Y."/>
            <person name="Suzuki M."/>
            <person name="Kawai-Toyooka H."/>
            <person name="Smith D.R."/>
            <person name="Sparks H."/>
            <person name="Anderson J."/>
            <person name="Bakaric R."/>
            <person name="Luria V."/>
            <person name="Karger A."/>
            <person name="Kirschner M.W."/>
            <person name="Durand P.M."/>
            <person name="Michod R.E."/>
            <person name="Nozaki H."/>
            <person name="Olson B.J."/>
        </authorList>
    </citation>
    <scope>NUCLEOTIDE SEQUENCE [LARGE SCALE GENOMIC DNA]</scope>
    <source>
        <strain evidence="4">NIES-2863</strain>
    </source>
</reference>